<accession>A0ABM9C6X2</accession>
<organism evidence="1 2">
    <name type="scientific">Paenibacillus plantiphilus</name>
    <dbReference type="NCBI Taxonomy" id="2905650"/>
    <lineage>
        <taxon>Bacteria</taxon>
        <taxon>Bacillati</taxon>
        <taxon>Bacillota</taxon>
        <taxon>Bacilli</taxon>
        <taxon>Bacillales</taxon>
        <taxon>Paenibacillaceae</taxon>
        <taxon>Paenibacillus</taxon>
    </lineage>
</organism>
<proteinExistence type="predicted"/>
<keyword evidence="2" id="KW-1185">Reference proteome</keyword>
<name>A0ABM9C6X2_9BACL</name>
<dbReference type="EMBL" id="CAKMMF010000011">
    <property type="protein sequence ID" value="CAH1205703.1"/>
    <property type="molecule type" value="Genomic_DNA"/>
</dbReference>
<evidence type="ECO:0000313" key="2">
    <source>
        <dbReference type="Proteomes" id="UP000838686"/>
    </source>
</evidence>
<sequence>MNWKDCYSDICAEIRIMGIHEMELRKRVELAHKAMFTGELPSSGSYCHLPLDKGIEQYNAAVTELDAIQAEVDRLNGVKSQMEQQMSQFTGLAHVIEYKRLVEGKTYGELSSELGYSENYLRQFMHRKRNKMITQSTNVS</sequence>
<gene>
    <name evidence="1" type="ORF">PAECIP111893_02397</name>
</gene>
<comment type="caution">
    <text evidence="1">The sequence shown here is derived from an EMBL/GenBank/DDBJ whole genome shotgun (WGS) entry which is preliminary data.</text>
</comment>
<reference evidence="1" key="1">
    <citation type="submission" date="2022-01" db="EMBL/GenBank/DDBJ databases">
        <authorList>
            <person name="Criscuolo A."/>
        </authorList>
    </citation>
    <scope>NUCLEOTIDE SEQUENCE</scope>
    <source>
        <strain evidence="1">CIP111893</strain>
    </source>
</reference>
<evidence type="ECO:0000313" key="1">
    <source>
        <dbReference type="EMBL" id="CAH1205703.1"/>
    </source>
</evidence>
<dbReference type="Proteomes" id="UP000838686">
    <property type="component" value="Unassembled WGS sequence"/>
</dbReference>
<dbReference type="RefSeq" id="WP_236342407.1">
    <property type="nucleotide sequence ID" value="NZ_CAKMMF010000011.1"/>
</dbReference>
<protein>
    <submittedName>
        <fullName evidence="1">Uncharacterized protein</fullName>
    </submittedName>
</protein>